<organism evidence="3 4">
    <name type="scientific">Diacronema lutheri</name>
    <name type="common">Unicellular marine alga</name>
    <name type="synonym">Monochrysis lutheri</name>
    <dbReference type="NCBI Taxonomy" id="2081491"/>
    <lineage>
        <taxon>Eukaryota</taxon>
        <taxon>Haptista</taxon>
        <taxon>Haptophyta</taxon>
        <taxon>Pavlovophyceae</taxon>
        <taxon>Pavlovales</taxon>
        <taxon>Pavlovaceae</taxon>
        <taxon>Diacronema</taxon>
    </lineage>
</organism>
<evidence type="ECO:0000313" key="4">
    <source>
        <dbReference type="Proteomes" id="UP000751190"/>
    </source>
</evidence>
<evidence type="ECO:0000256" key="2">
    <source>
        <dbReference type="SAM" id="MobiDB-lite"/>
    </source>
</evidence>
<dbReference type="EMBL" id="JAGTXO010000036">
    <property type="protein sequence ID" value="KAG8459975.1"/>
    <property type="molecule type" value="Genomic_DNA"/>
</dbReference>
<proteinExistence type="predicted"/>
<keyword evidence="4" id="KW-1185">Reference proteome</keyword>
<dbReference type="Proteomes" id="UP000751190">
    <property type="component" value="Unassembled WGS sequence"/>
</dbReference>
<evidence type="ECO:0000256" key="1">
    <source>
        <dbReference type="SAM" id="Coils"/>
    </source>
</evidence>
<sequence length="420" mass="44830">MYGDEVWRRASFYWLEKTLAVARADFDGFEAGTEPRVDVAHLSELADTLDALEHDMSELRRQLAQRDERIRQLDLVVTAQQRLSGGSFSGTGVSPVRTRAASVQTSKALRADAVEAAANVELEQQRQQLAQQLAQAQAQARAQVQAQIAALEARAALLEAQRDDAVAQRARAEGALSQQLVLSDALSSALEAHEAGRRGEDAVHARDDGSLEPRCACTAGTRGALDAAPGAAARRAEHRADGAPPPARAAEQGSSGGDDAARPGAADERASLDAQERVARMLADAEGLNLDHLIWVRARDQIRAAEQRWRLEHVRAEGNALLVRTLEARLRDLHALAPANEPAAERRTRAHAAPGAQPRPMASPSAERGTGGERTFSPAAAAERTPVSRRAANFGHAHSPTAIILLPAALGARVSVGRSH</sequence>
<name>A0A8J5XB40_DIALT</name>
<accession>A0A8J5XB40</accession>
<dbReference type="OrthoDB" id="10669345at2759"/>
<feature type="coiled-coil region" evidence="1">
    <location>
        <begin position="115"/>
        <end position="168"/>
    </location>
</feature>
<feature type="region of interest" description="Disordered" evidence="2">
    <location>
        <begin position="193"/>
        <end position="214"/>
    </location>
</feature>
<keyword evidence="1" id="KW-0175">Coiled coil</keyword>
<feature type="region of interest" description="Disordered" evidence="2">
    <location>
        <begin position="338"/>
        <end position="384"/>
    </location>
</feature>
<feature type="region of interest" description="Disordered" evidence="2">
    <location>
        <begin position="228"/>
        <end position="272"/>
    </location>
</feature>
<dbReference type="AlphaFoldDB" id="A0A8J5XB40"/>
<feature type="compositionally biased region" description="Basic and acidic residues" evidence="2">
    <location>
        <begin position="259"/>
        <end position="272"/>
    </location>
</feature>
<comment type="caution">
    <text evidence="3">The sequence shown here is derived from an EMBL/GenBank/DDBJ whole genome shotgun (WGS) entry which is preliminary data.</text>
</comment>
<evidence type="ECO:0000313" key="3">
    <source>
        <dbReference type="EMBL" id="KAG8459975.1"/>
    </source>
</evidence>
<feature type="coiled-coil region" evidence="1">
    <location>
        <begin position="42"/>
        <end position="69"/>
    </location>
</feature>
<reference evidence="3" key="1">
    <citation type="submission" date="2021-05" db="EMBL/GenBank/DDBJ databases">
        <title>The genome of the haptophyte Pavlova lutheri (Diacronema luteri, Pavlovales) - a model for lipid biosynthesis in eukaryotic algae.</title>
        <authorList>
            <person name="Hulatt C.J."/>
            <person name="Posewitz M.C."/>
        </authorList>
    </citation>
    <scope>NUCLEOTIDE SEQUENCE</scope>
    <source>
        <strain evidence="3">NIVA-4/92</strain>
    </source>
</reference>
<feature type="compositionally biased region" description="Basic and acidic residues" evidence="2">
    <location>
        <begin position="193"/>
        <end position="211"/>
    </location>
</feature>
<protein>
    <submittedName>
        <fullName evidence="3">Uncharacterized protein</fullName>
    </submittedName>
</protein>
<gene>
    <name evidence="3" type="ORF">KFE25_011024</name>
</gene>